<comment type="similarity">
    <text evidence="2">Belongs to the major facilitator superfamily.</text>
</comment>
<dbReference type="OrthoDB" id="4078873at2759"/>
<feature type="transmembrane region" description="Helical" evidence="7">
    <location>
        <begin position="200"/>
        <end position="219"/>
    </location>
</feature>
<feature type="transmembrane region" description="Helical" evidence="7">
    <location>
        <begin position="74"/>
        <end position="92"/>
    </location>
</feature>
<feature type="transmembrane region" description="Helical" evidence="7">
    <location>
        <begin position="560"/>
        <end position="582"/>
    </location>
</feature>
<dbReference type="SUPFAM" id="SSF103473">
    <property type="entry name" value="MFS general substrate transporter"/>
    <property type="match status" value="1"/>
</dbReference>
<evidence type="ECO:0000313" key="9">
    <source>
        <dbReference type="Proteomes" id="UP001146351"/>
    </source>
</evidence>
<evidence type="ECO:0000256" key="1">
    <source>
        <dbReference type="ARBA" id="ARBA00004141"/>
    </source>
</evidence>
<feature type="transmembrane region" description="Helical" evidence="7">
    <location>
        <begin position="490"/>
        <end position="510"/>
    </location>
</feature>
<dbReference type="Pfam" id="PF07690">
    <property type="entry name" value="MFS_1"/>
    <property type="match status" value="1"/>
</dbReference>
<keyword evidence="3" id="KW-0813">Transport</keyword>
<evidence type="ECO:0000256" key="4">
    <source>
        <dbReference type="ARBA" id="ARBA00022692"/>
    </source>
</evidence>
<comment type="caution">
    <text evidence="8">The sequence shown here is derived from an EMBL/GenBank/DDBJ whole genome shotgun (WGS) entry which is preliminary data.</text>
</comment>
<dbReference type="Gene3D" id="1.20.1250.20">
    <property type="entry name" value="MFS general substrate transporter like domains"/>
    <property type="match status" value="1"/>
</dbReference>
<name>A0A9W9IDG6_9EURO</name>
<dbReference type="InterPro" id="IPR036259">
    <property type="entry name" value="MFS_trans_sf"/>
</dbReference>
<evidence type="ECO:0000256" key="5">
    <source>
        <dbReference type="ARBA" id="ARBA00022989"/>
    </source>
</evidence>
<keyword evidence="4 7" id="KW-0812">Transmembrane</keyword>
<accession>A0A9W9IDG6</accession>
<dbReference type="EMBL" id="JAPQKO010000003">
    <property type="protein sequence ID" value="KAJ5171677.1"/>
    <property type="molecule type" value="Genomic_DNA"/>
</dbReference>
<dbReference type="AlphaFoldDB" id="A0A9W9IDG6"/>
<gene>
    <name evidence="8" type="ORF">N7492_004270</name>
</gene>
<dbReference type="GO" id="GO:0022857">
    <property type="term" value="F:transmembrane transporter activity"/>
    <property type="evidence" value="ECO:0007669"/>
    <property type="project" value="InterPro"/>
</dbReference>
<dbReference type="PANTHER" id="PTHR23501:SF107">
    <property type="entry name" value="TRANSPORTER, PUTATIVE (AFU_ORTHOLOGUE AFUA_7G04730)-RELATED"/>
    <property type="match status" value="1"/>
</dbReference>
<feature type="transmembrane region" description="Helical" evidence="7">
    <location>
        <begin position="397"/>
        <end position="415"/>
    </location>
</feature>
<feature type="transmembrane region" description="Helical" evidence="7">
    <location>
        <begin position="355"/>
        <end position="377"/>
    </location>
</feature>
<feature type="transmembrane region" description="Helical" evidence="7">
    <location>
        <begin position="284"/>
        <end position="304"/>
    </location>
</feature>
<comment type="subcellular location">
    <subcellularLocation>
        <location evidence="1">Membrane</location>
        <topology evidence="1">Multi-pass membrane protein</topology>
    </subcellularLocation>
</comment>
<reference evidence="8" key="2">
    <citation type="journal article" date="2023" name="IMA Fungus">
        <title>Comparative genomic study of the Penicillium genus elucidates a diverse pangenome and 15 lateral gene transfer events.</title>
        <authorList>
            <person name="Petersen C."/>
            <person name="Sorensen T."/>
            <person name="Nielsen M.R."/>
            <person name="Sondergaard T.E."/>
            <person name="Sorensen J.L."/>
            <person name="Fitzpatrick D.A."/>
            <person name="Frisvad J.C."/>
            <person name="Nielsen K.L."/>
        </authorList>
    </citation>
    <scope>NUCLEOTIDE SEQUENCE</scope>
    <source>
        <strain evidence="8">IBT 21917</strain>
    </source>
</reference>
<dbReference type="FunFam" id="1.20.1250.20:FF:000284">
    <property type="entry name" value="Siderophore iron transporter mirB"/>
    <property type="match status" value="1"/>
</dbReference>
<evidence type="ECO:0000256" key="3">
    <source>
        <dbReference type="ARBA" id="ARBA00022448"/>
    </source>
</evidence>
<reference evidence="8" key="1">
    <citation type="submission" date="2022-11" db="EMBL/GenBank/DDBJ databases">
        <authorList>
            <person name="Petersen C."/>
        </authorList>
    </citation>
    <scope>NUCLEOTIDE SEQUENCE</scope>
    <source>
        <strain evidence="8">IBT 21917</strain>
    </source>
</reference>
<evidence type="ECO:0000313" key="8">
    <source>
        <dbReference type="EMBL" id="KAJ5171677.1"/>
    </source>
</evidence>
<dbReference type="InterPro" id="IPR011701">
    <property type="entry name" value="MFS"/>
</dbReference>
<feature type="transmembrane region" description="Helical" evidence="7">
    <location>
        <begin position="143"/>
        <end position="160"/>
    </location>
</feature>
<feature type="transmembrane region" description="Helical" evidence="7">
    <location>
        <begin position="316"/>
        <end position="335"/>
    </location>
</feature>
<sequence length="597" mass="66821">MGLLDMIRGRTDARMAEDLAMIDAYPVDEKTQIGDSLPSHAAHVDQAHSNKVNPHAQAGIQKAEAAALVWSKKVVIGTYMWIWICFFLHVIQSSISSSVVQTAYGNFKAAPQVSTAQILSNVIGGVLKLPIAKIPNLWGRAEGLFVFTVVYMVGIIMLASCNGPNVFAAGYILYWVGYDALYLILDLFIADTFGLRNRAFAFGFASIPFICTAFTGPLAAQSFIKHASWRWAYGAFAIIITVVFLPLILVFKHYQRKAEEMGIYRRRPSGRNFSQSVLHYIREFDLVGAVILISAFVLVLLPFGLQNYGRAEYKTAKFICILVIGAVLFFVFAIWERFYTHTHFVRYELFRDRTVLGACALSGILFFSFYCWDHYFFNFCVVYYHLSIEMAGYMGQIYNTGSCFWSVIVGIDVRYTRRFKHICLYFGLPVVILGTDLIIFFCSGEGSASSGCVVMCQIFIAFAGGTLVIGQNLAVMSSSDREGIPMMLSMLGLFSSLGSTVGYAASSAIYTNVFPHTLYQAPLEDRANFHDIYKGGYAKQNTCRIGSVTRHAIEHAWKSYMKYNCITATAVLVLAIPSTTLWRNYHLDRKQNRGVIM</sequence>
<protein>
    <submittedName>
        <fullName evidence="8">Siderochrome-iron transporter</fullName>
    </submittedName>
</protein>
<feature type="transmembrane region" description="Helical" evidence="7">
    <location>
        <begin position="166"/>
        <end position="188"/>
    </location>
</feature>
<feature type="transmembrane region" description="Helical" evidence="7">
    <location>
        <begin position="422"/>
        <end position="441"/>
    </location>
</feature>
<evidence type="ECO:0000256" key="2">
    <source>
        <dbReference type="ARBA" id="ARBA00008335"/>
    </source>
</evidence>
<organism evidence="8 9">
    <name type="scientific">Penicillium capsulatum</name>
    <dbReference type="NCBI Taxonomy" id="69766"/>
    <lineage>
        <taxon>Eukaryota</taxon>
        <taxon>Fungi</taxon>
        <taxon>Dikarya</taxon>
        <taxon>Ascomycota</taxon>
        <taxon>Pezizomycotina</taxon>
        <taxon>Eurotiomycetes</taxon>
        <taxon>Eurotiomycetidae</taxon>
        <taxon>Eurotiales</taxon>
        <taxon>Aspergillaceae</taxon>
        <taxon>Penicillium</taxon>
    </lineage>
</organism>
<dbReference type="PANTHER" id="PTHR23501">
    <property type="entry name" value="MAJOR FACILITATOR SUPERFAMILY"/>
    <property type="match status" value="1"/>
</dbReference>
<feature type="transmembrane region" description="Helical" evidence="7">
    <location>
        <begin position="447"/>
        <end position="469"/>
    </location>
</feature>
<keyword evidence="9" id="KW-1185">Reference proteome</keyword>
<evidence type="ECO:0000256" key="6">
    <source>
        <dbReference type="ARBA" id="ARBA00023136"/>
    </source>
</evidence>
<proteinExistence type="inferred from homology"/>
<keyword evidence="6 7" id="KW-0472">Membrane</keyword>
<feature type="transmembrane region" description="Helical" evidence="7">
    <location>
        <begin position="231"/>
        <end position="251"/>
    </location>
</feature>
<dbReference type="Proteomes" id="UP001146351">
    <property type="component" value="Unassembled WGS sequence"/>
</dbReference>
<keyword evidence="5 7" id="KW-1133">Transmembrane helix</keyword>
<evidence type="ECO:0000256" key="7">
    <source>
        <dbReference type="SAM" id="Phobius"/>
    </source>
</evidence>
<dbReference type="GO" id="GO:0005886">
    <property type="term" value="C:plasma membrane"/>
    <property type="evidence" value="ECO:0007669"/>
    <property type="project" value="TreeGrafter"/>
</dbReference>